<feature type="active site" evidence="15">
    <location>
        <position position="42"/>
    </location>
</feature>
<evidence type="ECO:0000256" key="13">
    <source>
        <dbReference type="ARBA" id="ARBA00022842"/>
    </source>
</evidence>
<accession>A0A2V1K3Q3</accession>
<dbReference type="Gene3D" id="1.10.1520.10">
    <property type="entry name" value="Ribonuclease III domain"/>
    <property type="match status" value="1"/>
</dbReference>
<evidence type="ECO:0000256" key="6">
    <source>
        <dbReference type="ARBA" id="ARBA00022552"/>
    </source>
</evidence>
<evidence type="ECO:0000256" key="8">
    <source>
        <dbReference type="ARBA" id="ARBA00022694"/>
    </source>
</evidence>
<dbReference type="GO" id="GO:0019843">
    <property type="term" value="F:rRNA binding"/>
    <property type="evidence" value="ECO:0007669"/>
    <property type="project" value="UniProtKB-KW"/>
</dbReference>
<comment type="function">
    <text evidence="15">Digests double-stranded RNA. Involved in the processing of primary rRNA transcript to yield the immediate precursors to the large and small rRNAs (23S and 16S). Processes some mRNAs, and tRNAs when they are encoded in the rRNA operon. Processes pre-crRNA and tracrRNA of type II CRISPR loci if present in the organism.</text>
</comment>
<evidence type="ECO:0000256" key="12">
    <source>
        <dbReference type="ARBA" id="ARBA00022801"/>
    </source>
</evidence>
<keyword evidence="8 15" id="KW-0819">tRNA processing</keyword>
<dbReference type="InterPro" id="IPR000999">
    <property type="entry name" value="RNase_III_dom"/>
</dbReference>
<evidence type="ECO:0000259" key="17">
    <source>
        <dbReference type="PROSITE" id="PS50137"/>
    </source>
</evidence>
<dbReference type="NCBIfam" id="TIGR02191">
    <property type="entry name" value="RNaseIII"/>
    <property type="match status" value="1"/>
</dbReference>
<keyword evidence="15" id="KW-0699">rRNA-binding</keyword>
<evidence type="ECO:0000256" key="10">
    <source>
        <dbReference type="ARBA" id="ARBA00022723"/>
    </source>
</evidence>
<dbReference type="FunFam" id="3.30.160.20:FF:000003">
    <property type="entry name" value="Ribonuclease 3"/>
    <property type="match status" value="1"/>
</dbReference>
<evidence type="ECO:0000256" key="7">
    <source>
        <dbReference type="ARBA" id="ARBA00022664"/>
    </source>
</evidence>
<feature type="active site" evidence="15">
    <location>
        <position position="114"/>
    </location>
</feature>
<evidence type="ECO:0000256" key="4">
    <source>
        <dbReference type="ARBA" id="ARBA00011738"/>
    </source>
</evidence>
<organism evidence="19 20">
    <name type="scientific">Corticimicrobacter populi</name>
    <dbReference type="NCBI Taxonomy" id="2175229"/>
    <lineage>
        <taxon>Bacteria</taxon>
        <taxon>Pseudomonadati</taxon>
        <taxon>Pseudomonadota</taxon>
        <taxon>Betaproteobacteria</taxon>
        <taxon>Burkholderiales</taxon>
        <taxon>Alcaligenaceae</taxon>
        <taxon>Corticimicrobacter</taxon>
    </lineage>
</organism>
<evidence type="ECO:0000313" key="19">
    <source>
        <dbReference type="EMBL" id="PWF24175.1"/>
    </source>
</evidence>
<dbReference type="GO" id="GO:0005737">
    <property type="term" value="C:cytoplasm"/>
    <property type="evidence" value="ECO:0007669"/>
    <property type="project" value="UniProtKB-SubCell"/>
</dbReference>
<dbReference type="SMART" id="SM00358">
    <property type="entry name" value="DSRM"/>
    <property type="match status" value="1"/>
</dbReference>
<evidence type="ECO:0000256" key="9">
    <source>
        <dbReference type="ARBA" id="ARBA00022722"/>
    </source>
</evidence>
<comment type="similarity">
    <text evidence="3">Belongs to the ribonuclease III family.</text>
</comment>
<dbReference type="GO" id="GO:0042802">
    <property type="term" value="F:identical protein binding"/>
    <property type="evidence" value="ECO:0007669"/>
    <property type="project" value="UniProtKB-ARBA"/>
</dbReference>
<keyword evidence="5 15" id="KW-0963">Cytoplasm</keyword>
<dbReference type="GO" id="GO:0008033">
    <property type="term" value="P:tRNA processing"/>
    <property type="evidence" value="ECO:0007669"/>
    <property type="project" value="UniProtKB-KW"/>
</dbReference>
<proteinExistence type="inferred from homology"/>
<dbReference type="PROSITE" id="PS50142">
    <property type="entry name" value="RNASE_3_2"/>
    <property type="match status" value="1"/>
</dbReference>
<feature type="binding site" evidence="15">
    <location>
        <position position="111"/>
    </location>
    <ligand>
        <name>Mg(2+)</name>
        <dbReference type="ChEBI" id="CHEBI:18420"/>
    </ligand>
</feature>
<dbReference type="PANTHER" id="PTHR11207">
    <property type="entry name" value="RIBONUCLEASE III"/>
    <property type="match status" value="1"/>
</dbReference>
<evidence type="ECO:0000259" key="18">
    <source>
        <dbReference type="PROSITE" id="PS50142"/>
    </source>
</evidence>
<dbReference type="InterPro" id="IPR011907">
    <property type="entry name" value="RNase_III"/>
</dbReference>
<dbReference type="AlphaFoldDB" id="A0A2V1K3Q3"/>
<dbReference type="SUPFAM" id="SSF69065">
    <property type="entry name" value="RNase III domain-like"/>
    <property type="match status" value="1"/>
</dbReference>
<comment type="subunit">
    <text evidence="4 15">Homodimer.</text>
</comment>
<dbReference type="GO" id="GO:0046872">
    <property type="term" value="F:metal ion binding"/>
    <property type="evidence" value="ECO:0007669"/>
    <property type="project" value="UniProtKB-KW"/>
</dbReference>
<keyword evidence="12 15" id="KW-0378">Hydrolase</keyword>
<dbReference type="EMBL" id="QETA01000002">
    <property type="protein sequence ID" value="PWF24175.1"/>
    <property type="molecule type" value="Genomic_DNA"/>
</dbReference>
<dbReference type="Pfam" id="PF14622">
    <property type="entry name" value="Ribonucleas_3_3"/>
    <property type="match status" value="1"/>
</dbReference>
<dbReference type="InterPro" id="IPR036389">
    <property type="entry name" value="RNase_III_sf"/>
</dbReference>
<keyword evidence="20" id="KW-1185">Reference proteome</keyword>
<evidence type="ECO:0000313" key="20">
    <source>
        <dbReference type="Proteomes" id="UP000245212"/>
    </source>
</evidence>
<evidence type="ECO:0000256" key="2">
    <source>
        <dbReference type="ARBA" id="ARBA00004496"/>
    </source>
</evidence>
<comment type="cofactor">
    <cofactor evidence="15">
        <name>Mg(2+)</name>
        <dbReference type="ChEBI" id="CHEBI:18420"/>
    </cofactor>
</comment>
<evidence type="ECO:0000256" key="5">
    <source>
        <dbReference type="ARBA" id="ARBA00022490"/>
    </source>
</evidence>
<feature type="domain" description="DRBM" evidence="17">
    <location>
        <begin position="152"/>
        <end position="222"/>
    </location>
</feature>
<evidence type="ECO:0000256" key="11">
    <source>
        <dbReference type="ARBA" id="ARBA00022759"/>
    </source>
</evidence>
<feature type="binding site" evidence="15">
    <location>
        <position position="38"/>
    </location>
    <ligand>
        <name>Mg(2+)</name>
        <dbReference type="ChEBI" id="CHEBI:18420"/>
    </ligand>
</feature>
<dbReference type="CDD" id="cd00593">
    <property type="entry name" value="RIBOc"/>
    <property type="match status" value="1"/>
</dbReference>
<keyword evidence="11 15" id="KW-0255">Endonuclease</keyword>
<keyword evidence="13 15" id="KW-0460">Magnesium</keyword>
<dbReference type="PROSITE" id="PS00517">
    <property type="entry name" value="RNASE_3_1"/>
    <property type="match status" value="1"/>
</dbReference>
<evidence type="ECO:0000256" key="16">
    <source>
        <dbReference type="SAM" id="MobiDB-lite"/>
    </source>
</evidence>
<keyword evidence="14 15" id="KW-0694">RNA-binding</keyword>
<feature type="binding site" evidence="15">
    <location>
        <position position="114"/>
    </location>
    <ligand>
        <name>Mg(2+)</name>
        <dbReference type="ChEBI" id="CHEBI:18420"/>
    </ligand>
</feature>
<dbReference type="GO" id="GO:0006397">
    <property type="term" value="P:mRNA processing"/>
    <property type="evidence" value="ECO:0007669"/>
    <property type="project" value="UniProtKB-UniRule"/>
</dbReference>
<gene>
    <name evidence="15" type="primary">rnc</name>
    <name evidence="19" type="ORF">DD235_07735</name>
</gene>
<dbReference type="CDD" id="cd10845">
    <property type="entry name" value="DSRM_RNAse_III_family"/>
    <property type="match status" value="1"/>
</dbReference>
<dbReference type="EC" id="3.1.26.3" evidence="15"/>
<keyword evidence="10 15" id="KW-0479">Metal-binding</keyword>
<dbReference type="InterPro" id="IPR014720">
    <property type="entry name" value="dsRBD_dom"/>
</dbReference>
<feature type="domain" description="RNase III" evidence="18">
    <location>
        <begin position="3"/>
        <end position="125"/>
    </location>
</feature>
<reference evidence="20" key="1">
    <citation type="submission" date="2018-05" db="EMBL/GenBank/DDBJ databases">
        <authorList>
            <person name="Li Y."/>
        </authorList>
    </citation>
    <scope>NUCLEOTIDE SEQUENCE [LARGE SCALE GENOMIC DNA]</scope>
    <source>
        <strain evidence="20">3d-2-2</strain>
    </source>
</reference>
<evidence type="ECO:0000256" key="3">
    <source>
        <dbReference type="ARBA" id="ARBA00010183"/>
    </source>
</evidence>
<dbReference type="GO" id="GO:0003725">
    <property type="term" value="F:double-stranded RNA binding"/>
    <property type="evidence" value="ECO:0007669"/>
    <property type="project" value="TreeGrafter"/>
</dbReference>
<dbReference type="RefSeq" id="WP_109061453.1">
    <property type="nucleotide sequence ID" value="NZ_QETA01000002.1"/>
</dbReference>
<dbReference type="FunFam" id="1.10.1520.10:FF:000001">
    <property type="entry name" value="Ribonuclease 3"/>
    <property type="match status" value="1"/>
</dbReference>
<evidence type="ECO:0000256" key="14">
    <source>
        <dbReference type="ARBA" id="ARBA00022884"/>
    </source>
</evidence>
<dbReference type="HAMAP" id="MF_00104">
    <property type="entry name" value="RNase_III"/>
    <property type="match status" value="1"/>
</dbReference>
<name>A0A2V1K3Q3_9BURK</name>
<dbReference type="Proteomes" id="UP000245212">
    <property type="component" value="Unassembled WGS sequence"/>
</dbReference>
<protein>
    <recommendedName>
        <fullName evidence="15">Ribonuclease 3</fullName>
        <ecNumber evidence="15">3.1.26.3</ecNumber>
    </recommendedName>
    <alternativeName>
        <fullName evidence="15">Ribonuclease III</fullName>
        <shortName evidence="15">RNase III</shortName>
    </alternativeName>
</protein>
<dbReference type="Gene3D" id="3.30.160.20">
    <property type="match status" value="1"/>
</dbReference>
<dbReference type="SUPFAM" id="SSF54768">
    <property type="entry name" value="dsRNA-binding domain-like"/>
    <property type="match status" value="1"/>
</dbReference>
<comment type="subcellular location">
    <subcellularLocation>
        <location evidence="2 15">Cytoplasm</location>
    </subcellularLocation>
</comment>
<feature type="region of interest" description="Disordered" evidence="16">
    <location>
        <begin position="231"/>
        <end position="260"/>
    </location>
</feature>
<dbReference type="SMART" id="SM00535">
    <property type="entry name" value="RIBOc"/>
    <property type="match status" value="1"/>
</dbReference>
<evidence type="ECO:0000256" key="1">
    <source>
        <dbReference type="ARBA" id="ARBA00000109"/>
    </source>
</evidence>
<keyword evidence="7 15" id="KW-0507">mRNA processing</keyword>
<keyword evidence="6 15" id="KW-0698">rRNA processing</keyword>
<dbReference type="GO" id="GO:0010468">
    <property type="term" value="P:regulation of gene expression"/>
    <property type="evidence" value="ECO:0007669"/>
    <property type="project" value="TreeGrafter"/>
</dbReference>
<dbReference type="GO" id="GO:0006364">
    <property type="term" value="P:rRNA processing"/>
    <property type="evidence" value="ECO:0007669"/>
    <property type="project" value="UniProtKB-UniRule"/>
</dbReference>
<dbReference type="PROSITE" id="PS50137">
    <property type="entry name" value="DS_RBD"/>
    <property type="match status" value="1"/>
</dbReference>
<evidence type="ECO:0000256" key="15">
    <source>
        <dbReference type="HAMAP-Rule" id="MF_00104"/>
    </source>
</evidence>
<dbReference type="GO" id="GO:0004525">
    <property type="term" value="F:ribonuclease III activity"/>
    <property type="evidence" value="ECO:0007669"/>
    <property type="project" value="UniProtKB-UniRule"/>
</dbReference>
<comment type="caution">
    <text evidence="19">The sequence shown here is derived from an EMBL/GenBank/DDBJ whole genome shotgun (WGS) entry which is preliminary data.</text>
</comment>
<comment type="catalytic activity">
    <reaction evidence="1 15">
        <text>Endonucleolytic cleavage to 5'-phosphomonoester.</text>
        <dbReference type="EC" id="3.1.26.3"/>
    </reaction>
</comment>
<dbReference type="PANTHER" id="PTHR11207:SF0">
    <property type="entry name" value="RIBONUCLEASE 3"/>
    <property type="match status" value="1"/>
</dbReference>
<sequence length="260" mass="28888">MSFAALERRLNYTFANPALLQQALTHRSHSARHNERLEFLGDGVLNFVVAALLYERFQNIDEGDLSRVRASLVKQSTLADIAQRLDLSGYLRLGEGELKSGGFRRPSILADAVEAILGAIYLDQGFEAVRQVIAGLYRELLDKVDPDTQGKDAKTLLQEWLQGRHLELPQYQVVCIHGVAHDQQFEVECAVPAFDIHIRANGSSRRAAEQTAAGQVLEQLLPLSPVDIKRRQAAGKARQQAERLAQFKATHGRAAQGESR</sequence>
<keyword evidence="9 15" id="KW-0540">Nuclease</keyword>
<dbReference type="Pfam" id="PF00035">
    <property type="entry name" value="dsrm"/>
    <property type="match status" value="1"/>
</dbReference>